<protein>
    <submittedName>
        <fullName evidence="2">Helix-turn-helix domain-containing protein</fullName>
    </submittedName>
</protein>
<proteinExistence type="predicted"/>
<comment type="caution">
    <text evidence="2">The sequence shown here is derived from an EMBL/GenBank/DDBJ whole genome shotgun (WGS) entry which is preliminary data.</text>
</comment>
<dbReference type="Pfam" id="PF12728">
    <property type="entry name" value="HTH_17"/>
    <property type="match status" value="1"/>
</dbReference>
<feature type="domain" description="Helix-turn-helix" evidence="1">
    <location>
        <begin position="60"/>
        <end position="109"/>
    </location>
</feature>
<evidence type="ECO:0000313" key="2">
    <source>
        <dbReference type="EMBL" id="MEI9402352.1"/>
    </source>
</evidence>
<dbReference type="RefSeq" id="WP_337092692.1">
    <property type="nucleotide sequence ID" value="NZ_JAPYKO010000004.1"/>
</dbReference>
<name>A0ABU8KAB7_9HYPH</name>
<dbReference type="Proteomes" id="UP001366503">
    <property type="component" value="Unassembled WGS sequence"/>
</dbReference>
<evidence type="ECO:0000313" key="3">
    <source>
        <dbReference type="Proteomes" id="UP001366503"/>
    </source>
</evidence>
<evidence type="ECO:0000259" key="1">
    <source>
        <dbReference type="Pfam" id="PF12728"/>
    </source>
</evidence>
<sequence length="121" mass="12732">MTGIEFARDLQIAATGARRALAVAEKAVADLTAKAEAFALSLGQPGDAALAAVAANGDALLTGDDVASILRVSKATLARWRVLGTGPGYVKKQGRILYRAETVEKFVTSKERTKTREEAKS</sequence>
<reference evidence="2 3" key="1">
    <citation type="submission" date="2022-12" db="EMBL/GenBank/DDBJ databases">
        <authorList>
            <person name="Muema E."/>
        </authorList>
    </citation>
    <scope>NUCLEOTIDE SEQUENCE [LARGE SCALE GENOMIC DNA]</scope>
    <source>
        <strain evidence="3">1330</strain>
    </source>
</reference>
<dbReference type="SUPFAM" id="SSF46955">
    <property type="entry name" value="Putative DNA-binding domain"/>
    <property type="match status" value="1"/>
</dbReference>
<accession>A0ABU8KAB7</accession>
<dbReference type="EMBL" id="JAPYKO010000004">
    <property type="protein sequence ID" value="MEI9402352.1"/>
    <property type="molecule type" value="Genomic_DNA"/>
</dbReference>
<keyword evidence="3" id="KW-1185">Reference proteome</keyword>
<dbReference type="InterPro" id="IPR041657">
    <property type="entry name" value="HTH_17"/>
</dbReference>
<dbReference type="InterPro" id="IPR009061">
    <property type="entry name" value="DNA-bd_dom_put_sf"/>
</dbReference>
<gene>
    <name evidence="2" type="ORF">O7A05_09265</name>
</gene>
<organism evidence="2 3">
    <name type="scientific">Mesorhizobium argentiipisi</name>
    <dbReference type="NCBI Taxonomy" id="3015175"/>
    <lineage>
        <taxon>Bacteria</taxon>
        <taxon>Pseudomonadati</taxon>
        <taxon>Pseudomonadota</taxon>
        <taxon>Alphaproteobacteria</taxon>
        <taxon>Hyphomicrobiales</taxon>
        <taxon>Phyllobacteriaceae</taxon>
        <taxon>Mesorhizobium</taxon>
    </lineage>
</organism>